<gene>
    <name evidence="6" type="ORF">HQN60_10415</name>
</gene>
<dbReference type="InterPro" id="IPR016035">
    <property type="entry name" value="Acyl_Trfase/lysoPLipase"/>
</dbReference>
<keyword evidence="3 4" id="KW-0443">Lipid metabolism</keyword>
<feature type="short sequence motif" description="DGA/G" evidence="4">
    <location>
        <begin position="207"/>
        <end position="209"/>
    </location>
</feature>
<evidence type="ECO:0000256" key="1">
    <source>
        <dbReference type="ARBA" id="ARBA00022801"/>
    </source>
</evidence>
<keyword evidence="1 4" id="KW-0378">Hydrolase</keyword>
<dbReference type="GO" id="GO:0016787">
    <property type="term" value="F:hydrolase activity"/>
    <property type="evidence" value="ECO:0007669"/>
    <property type="project" value="UniProtKB-UniRule"/>
</dbReference>
<dbReference type="AlphaFoldDB" id="A0A6M8SU88"/>
<dbReference type="Pfam" id="PF12536">
    <property type="entry name" value="DUF3734"/>
    <property type="match status" value="1"/>
</dbReference>
<dbReference type="KEGG" id="dee:HQN60_10415"/>
<dbReference type="InterPro" id="IPR050301">
    <property type="entry name" value="NTE"/>
</dbReference>
<dbReference type="GO" id="GO:0016042">
    <property type="term" value="P:lipid catabolic process"/>
    <property type="evidence" value="ECO:0007669"/>
    <property type="project" value="UniProtKB-UniRule"/>
</dbReference>
<dbReference type="PANTHER" id="PTHR14226:SF57">
    <property type="entry name" value="BLR7027 PROTEIN"/>
    <property type="match status" value="1"/>
</dbReference>
<feature type="active site" description="Nucleophile" evidence="4">
    <location>
        <position position="49"/>
    </location>
</feature>
<dbReference type="InterPro" id="IPR002641">
    <property type="entry name" value="PNPLA_dom"/>
</dbReference>
<dbReference type="RefSeq" id="WP_173533579.1">
    <property type="nucleotide sequence ID" value="NZ_CP054143.1"/>
</dbReference>
<dbReference type="Proteomes" id="UP000504844">
    <property type="component" value="Chromosome"/>
</dbReference>
<dbReference type="InterPro" id="IPR021095">
    <property type="entry name" value="DUF3734"/>
</dbReference>
<evidence type="ECO:0000256" key="3">
    <source>
        <dbReference type="ARBA" id="ARBA00023098"/>
    </source>
</evidence>
<organism evidence="6 7">
    <name type="scientific">Deefgea piscis</name>
    <dbReference type="NCBI Taxonomy" id="2739061"/>
    <lineage>
        <taxon>Bacteria</taxon>
        <taxon>Pseudomonadati</taxon>
        <taxon>Pseudomonadota</taxon>
        <taxon>Betaproteobacteria</taxon>
        <taxon>Neisseriales</taxon>
        <taxon>Chitinibacteraceae</taxon>
        <taxon>Deefgea</taxon>
    </lineage>
</organism>
<keyword evidence="2 4" id="KW-0442">Lipid degradation</keyword>
<protein>
    <submittedName>
        <fullName evidence="6">Patatin-like phospholipase family protein</fullName>
    </submittedName>
</protein>
<dbReference type="PANTHER" id="PTHR14226">
    <property type="entry name" value="NEUROPATHY TARGET ESTERASE/SWISS CHEESE D.MELANOGASTER"/>
    <property type="match status" value="1"/>
</dbReference>
<dbReference type="CDD" id="cd07209">
    <property type="entry name" value="Pat_hypo_Ecoli_Z1214_like"/>
    <property type="match status" value="1"/>
</dbReference>
<evidence type="ECO:0000256" key="2">
    <source>
        <dbReference type="ARBA" id="ARBA00022963"/>
    </source>
</evidence>
<evidence type="ECO:0000313" key="7">
    <source>
        <dbReference type="Proteomes" id="UP000504844"/>
    </source>
</evidence>
<dbReference type="PROSITE" id="PS51635">
    <property type="entry name" value="PNPLA"/>
    <property type="match status" value="1"/>
</dbReference>
<reference evidence="6 7" key="1">
    <citation type="submission" date="2020-05" db="EMBL/GenBank/DDBJ databases">
        <title>Complete genome sequence of Deefgea sp. D17.</title>
        <authorList>
            <person name="Bae J.-W."/>
            <person name="Han J.E."/>
        </authorList>
    </citation>
    <scope>NUCLEOTIDE SEQUENCE [LARGE SCALE GENOMIC DNA]</scope>
    <source>
        <strain evidence="6 7">D17</strain>
    </source>
</reference>
<name>A0A6M8SU88_9NEIS</name>
<evidence type="ECO:0000313" key="6">
    <source>
        <dbReference type="EMBL" id="QKJ67076.1"/>
    </source>
</evidence>
<feature type="active site" description="Proton acceptor" evidence="4">
    <location>
        <position position="207"/>
    </location>
</feature>
<dbReference type="EMBL" id="CP054143">
    <property type="protein sequence ID" value="QKJ67076.1"/>
    <property type="molecule type" value="Genomic_DNA"/>
</dbReference>
<sequence>MAVAEKKASQKPRIALVLQGGGALGAYHIGAYQALHEAGLEPDFFAGISIGAINACILAGNTPENRLSQLDALWLDISRKNMSGEYLQGDWRRMYNKLSFMEAVTMGQPNFWQPRFPSPLLLNDMPPETASFCDTSPMRATLQRLANFDLINHQGAQLVLGATKVTTGELVFFDNHRQTIGPEHVLASGSLPPGFPATEVEGELYWDGGCVSNTPLDAIFHSELDGNTLVFMIDLWDAHGPAPRNMDSVAWRQKQIQYASRTQQHIDSLAKRHNHRRAMHHVAQGASVDISAVSDDLNLSAHNGNAHFDIVHLVYHPSGEQIADSDAEFSRPSILERRNAGYADMKHALAKSPWTQHVKPAHFGTAVHTIRGEEMQTLCPV</sequence>
<keyword evidence="7" id="KW-1185">Reference proteome</keyword>
<feature type="short sequence motif" description="GXSXG" evidence="4">
    <location>
        <begin position="47"/>
        <end position="51"/>
    </location>
</feature>
<evidence type="ECO:0000256" key="4">
    <source>
        <dbReference type="PROSITE-ProRule" id="PRU01161"/>
    </source>
</evidence>
<accession>A0A6M8SU88</accession>
<proteinExistence type="predicted"/>
<dbReference type="Gene3D" id="3.40.1090.10">
    <property type="entry name" value="Cytosolic phospholipase A2 catalytic domain"/>
    <property type="match status" value="2"/>
</dbReference>
<evidence type="ECO:0000259" key="5">
    <source>
        <dbReference type="PROSITE" id="PS51635"/>
    </source>
</evidence>
<dbReference type="Pfam" id="PF01734">
    <property type="entry name" value="Patatin"/>
    <property type="match status" value="1"/>
</dbReference>
<feature type="domain" description="PNPLA" evidence="5">
    <location>
        <begin position="16"/>
        <end position="220"/>
    </location>
</feature>
<feature type="short sequence motif" description="GXGXXG" evidence="4">
    <location>
        <begin position="20"/>
        <end position="25"/>
    </location>
</feature>
<dbReference type="SUPFAM" id="SSF52151">
    <property type="entry name" value="FabD/lysophospholipase-like"/>
    <property type="match status" value="1"/>
</dbReference>